<gene>
    <name evidence="2" type="ORF">BYL167_LOCUS31957</name>
</gene>
<proteinExistence type="predicted"/>
<protein>
    <submittedName>
        <fullName evidence="2">Uncharacterized protein</fullName>
    </submittedName>
</protein>
<evidence type="ECO:0000313" key="3">
    <source>
        <dbReference type="Proteomes" id="UP000681967"/>
    </source>
</evidence>
<evidence type="ECO:0000256" key="1">
    <source>
        <dbReference type="SAM" id="MobiDB-lite"/>
    </source>
</evidence>
<feature type="compositionally biased region" description="Low complexity" evidence="1">
    <location>
        <begin position="27"/>
        <end position="41"/>
    </location>
</feature>
<reference evidence="2" key="1">
    <citation type="submission" date="2021-02" db="EMBL/GenBank/DDBJ databases">
        <authorList>
            <person name="Nowell W R."/>
        </authorList>
    </citation>
    <scope>NUCLEOTIDE SEQUENCE</scope>
</reference>
<accession>A0A8S2VP42</accession>
<feature type="non-terminal residue" evidence="2">
    <location>
        <position position="117"/>
    </location>
</feature>
<sequence>MEKQQDQQLVQMKTMIDSNDDDDDGDLTSTSSISADSDQSTNIASLMLENERKMRRLSESYMNRFLFIGQQAQTLPELSNALALPSTMKSVVQKKSPKMELEIMSSIPSLTLFVETL</sequence>
<name>A0A8S2VP42_9BILA</name>
<feature type="region of interest" description="Disordered" evidence="1">
    <location>
        <begin position="1"/>
        <end position="42"/>
    </location>
</feature>
<evidence type="ECO:0000313" key="2">
    <source>
        <dbReference type="EMBL" id="CAF4410248.1"/>
    </source>
</evidence>
<dbReference type="Proteomes" id="UP000681967">
    <property type="component" value="Unassembled WGS sequence"/>
</dbReference>
<dbReference type="EMBL" id="CAJOBH010057773">
    <property type="protein sequence ID" value="CAF4410248.1"/>
    <property type="molecule type" value="Genomic_DNA"/>
</dbReference>
<comment type="caution">
    <text evidence="2">The sequence shown here is derived from an EMBL/GenBank/DDBJ whole genome shotgun (WGS) entry which is preliminary data.</text>
</comment>
<feature type="non-terminal residue" evidence="2">
    <location>
        <position position="1"/>
    </location>
</feature>
<feature type="compositionally biased region" description="Polar residues" evidence="1">
    <location>
        <begin position="1"/>
        <end position="11"/>
    </location>
</feature>
<organism evidence="2 3">
    <name type="scientific">Rotaria magnacalcarata</name>
    <dbReference type="NCBI Taxonomy" id="392030"/>
    <lineage>
        <taxon>Eukaryota</taxon>
        <taxon>Metazoa</taxon>
        <taxon>Spiralia</taxon>
        <taxon>Gnathifera</taxon>
        <taxon>Rotifera</taxon>
        <taxon>Eurotatoria</taxon>
        <taxon>Bdelloidea</taxon>
        <taxon>Philodinida</taxon>
        <taxon>Philodinidae</taxon>
        <taxon>Rotaria</taxon>
    </lineage>
</organism>
<dbReference type="AlphaFoldDB" id="A0A8S2VP42"/>